<dbReference type="Proteomes" id="UP000672032">
    <property type="component" value="Chromosome 5"/>
</dbReference>
<reference evidence="2" key="1">
    <citation type="submission" date="2020-10" db="EMBL/GenBank/DDBJ databases">
        <title>Genome Sequence of Monilinia vaccinii-corymbosi Sheds Light on Mummy Berry Disease Infection of Blueberry and Mating Type.</title>
        <authorList>
            <person name="Yow A.G."/>
            <person name="Zhang Y."/>
            <person name="Bansal K."/>
            <person name="Eacker S.M."/>
            <person name="Sullivan S."/>
            <person name="Liachko I."/>
            <person name="Cubeta M.A."/>
            <person name="Rollins J.A."/>
            <person name="Ashrafi H."/>
        </authorList>
    </citation>
    <scope>NUCLEOTIDE SEQUENCE</scope>
    <source>
        <strain evidence="2">RL-1</strain>
    </source>
</reference>
<accession>A0A8A3PJA4</accession>
<dbReference type="AlphaFoldDB" id="A0A8A3PJA4"/>
<keyword evidence="3" id="KW-1185">Reference proteome</keyword>
<feature type="region of interest" description="Disordered" evidence="1">
    <location>
        <begin position="1"/>
        <end position="39"/>
    </location>
</feature>
<feature type="compositionally biased region" description="Low complexity" evidence="1">
    <location>
        <begin position="7"/>
        <end position="38"/>
    </location>
</feature>
<name>A0A8A3PJA4_9HELO</name>
<evidence type="ECO:0000313" key="3">
    <source>
        <dbReference type="Proteomes" id="UP000672032"/>
    </source>
</evidence>
<dbReference type="EMBL" id="CP063409">
    <property type="protein sequence ID" value="QSZ35099.1"/>
    <property type="molecule type" value="Genomic_DNA"/>
</dbReference>
<protein>
    <submittedName>
        <fullName evidence="2">Uncharacterized protein</fullName>
    </submittedName>
</protein>
<gene>
    <name evidence="2" type="ORF">DSL72_007963</name>
</gene>
<sequence>MPSLETASSPSSGAESPPPCCGTSSGSSSPEINTSNSPLLSAPFVRSFKGRAVPPTLVGISEEAMIQRFVKMTPTMKVMSKGKDVEVTTFTHYEACPELVDTSIPTKEVEIDTAQTDKSTIIKRSPSLASFPTTQGQKPNAKAYKPCKSLGHKEGRKLKQMIEKENDGIFEDTAVESEIGGEAYAEFNTAPSSPVRCLSVAGRRDLDGPYDDRPKFPSGATIQDFGVLPDHLRGPCFEVSPRTSVLDGPHAIPNMDKFLAMNKDDVSVGPSLVRPLESVQESSSESSSKVAGNCAGNCMGQSDGAAPARAMLPDVGGDSPVPDLPTKPLEKEKKSGKRTHNAINKFRSGVRKSRSRCLRTPVLVVLVGKELSKPTRTAIENIASGLPSGIGDVKPLPA</sequence>
<proteinExistence type="predicted"/>
<evidence type="ECO:0000313" key="2">
    <source>
        <dbReference type="EMBL" id="QSZ35099.1"/>
    </source>
</evidence>
<evidence type="ECO:0000256" key="1">
    <source>
        <dbReference type="SAM" id="MobiDB-lite"/>
    </source>
</evidence>
<organism evidence="2 3">
    <name type="scientific">Monilinia vaccinii-corymbosi</name>
    <dbReference type="NCBI Taxonomy" id="61207"/>
    <lineage>
        <taxon>Eukaryota</taxon>
        <taxon>Fungi</taxon>
        <taxon>Dikarya</taxon>
        <taxon>Ascomycota</taxon>
        <taxon>Pezizomycotina</taxon>
        <taxon>Leotiomycetes</taxon>
        <taxon>Helotiales</taxon>
        <taxon>Sclerotiniaceae</taxon>
        <taxon>Monilinia</taxon>
    </lineage>
</organism>
<feature type="region of interest" description="Disordered" evidence="1">
    <location>
        <begin position="305"/>
        <end position="350"/>
    </location>
</feature>
<dbReference type="OrthoDB" id="3529488at2759"/>